<dbReference type="CDD" id="cd00635">
    <property type="entry name" value="PLPDE_III_YBL036c_like"/>
    <property type="match status" value="1"/>
</dbReference>
<keyword evidence="1 2" id="KW-0663">Pyridoxal phosphate</keyword>
<comment type="cofactor">
    <cofactor evidence="3">
        <name>pyridoxal 5'-phosphate</name>
        <dbReference type="ChEBI" id="CHEBI:597326"/>
    </cofactor>
</comment>
<dbReference type="Gene3D" id="3.20.20.10">
    <property type="entry name" value="Alanine racemase"/>
    <property type="match status" value="1"/>
</dbReference>
<dbReference type="SUPFAM" id="SSF51419">
    <property type="entry name" value="PLP-binding barrel"/>
    <property type="match status" value="1"/>
</dbReference>
<evidence type="ECO:0000259" key="5">
    <source>
        <dbReference type="Pfam" id="PF01168"/>
    </source>
</evidence>
<reference evidence="6 7" key="1">
    <citation type="submission" date="2018-10" db="EMBL/GenBank/DDBJ databases">
        <title>Genomic Encyclopedia of Archaeal and Bacterial Type Strains, Phase II (KMG-II): from individual species to whole genera.</title>
        <authorList>
            <person name="Goeker M."/>
        </authorList>
    </citation>
    <scope>NUCLEOTIDE SEQUENCE [LARGE SCALE GENOMIC DNA]</scope>
    <source>
        <strain evidence="6 7">VM1</strain>
    </source>
</reference>
<dbReference type="InterPro" id="IPR011078">
    <property type="entry name" value="PyrdxlP_homeostasis"/>
</dbReference>
<dbReference type="RefSeq" id="WP_121923757.1">
    <property type="nucleotide sequence ID" value="NZ_REFO01000017.1"/>
</dbReference>
<protein>
    <recommendedName>
        <fullName evidence="2">Pyridoxal phosphate homeostasis protein</fullName>
        <shortName evidence="2">PLP homeostasis protein</shortName>
    </recommendedName>
</protein>
<dbReference type="HAMAP" id="MF_02087">
    <property type="entry name" value="PLP_homeostasis"/>
    <property type="match status" value="1"/>
</dbReference>
<keyword evidence="7" id="KW-1185">Reference proteome</keyword>
<evidence type="ECO:0000256" key="2">
    <source>
        <dbReference type="HAMAP-Rule" id="MF_02087"/>
    </source>
</evidence>
<dbReference type="EMBL" id="REFO01000017">
    <property type="protein sequence ID" value="RMA92509.1"/>
    <property type="molecule type" value="Genomic_DNA"/>
</dbReference>
<comment type="caution">
    <text evidence="6">The sequence shown here is derived from an EMBL/GenBank/DDBJ whole genome shotgun (WGS) entry which is preliminary data.</text>
</comment>
<dbReference type="Proteomes" id="UP000280842">
    <property type="component" value="Unassembled WGS sequence"/>
</dbReference>
<dbReference type="AlphaFoldDB" id="A0A3M0B8Q1"/>
<accession>A0A3M0B8Q1</accession>
<evidence type="ECO:0000313" key="7">
    <source>
        <dbReference type="Proteomes" id="UP000280842"/>
    </source>
</evidence>
<name>A0A3M0B8Q1_9AQUI</name>
<organism evidence="6 7">
    <name type="scientific">Hydrogenothermus marinus</name>
    <dbReference type="NCBI Taxonomy" id="133270"/>
    <lineage>
        <taxon>Bacteria</taxon>
        <taxon>Pseudomonadati</taxon>
        <taxon>Aquificota</taxon>
        <taxon>Aquificia</taxon>
        <taxon>Aquificales</taxon>
        <taxon>Hydrogenothermaceae</taxon>
        <taxon>Hydrogenothermus</taxon>
    </lineage>
</organism>
<dbReference type="NCBIfam" id="TIGR00044">
    <property type="entry name" value="YggS family pyridoxal phosphate-dependent enzyme"/>
    <property type="match status" value="1"/>
</dbReference>
<evidence type="ECO:0000256" key="3">
    <source>
        <dbReference type="PIRSR" id="PIRSR004848-1"/>
    </source>
</evidence>
<comment type="function">
    <text evidence="2">Pyridoxal 5'-phosphate (PLP)-binding protein, which is involved in PLP homeostasis.</text>
</comment>
<dbReference type="FunFam" id="3.20.20.10:FF:000018">
    <property type="entry name" value="Pyridoxal phosphate homeostasis protein"/>
    <property type="match status" value="1"/>
</dbReference>
<gene>
    <name evidence="6" type="ORF">CLV39_1666</name>
</gene>
<dbReference type="PIRSF" id="PIRSF004848">
    <property type="entry name" value="YBL036c_PLPDEIII"/>
    <property type="match status" value="1"/>
</dbReference>
<dbReference type="OrthoDB" id="9804072at2"/>
<evidence type="ECO:0000256" key="4">
    <source>
        <dbReference type="RuleBase" id="RU004514"/>
    </source>
</evidence>
<dbReference type="InterPro" id="IPR001608">
    <property type="entry name" value="Ala_racemase_N"/>
</dbReference>
<comment type="similarity">
    <text evidence="2 4">Belongs to the pyridoxal phosphate-binding protein YggS/PROSC family.</text>
</comment>
<dbReference type="InterPro" id="IPR029066">
    <property type="entry name" value="PLP-binding_barrel"/>
</dbReference>
<feature type="modified residue" description="N6-(pyridoxal phosphate)lysine" evidence="2 3">
    <location>
        <position position="35"/>
    </location>
</feature>
<dbReference type="GO" id="GO:0030170">
    <property type="term" value="F:pyridoxal phosphate binding"/>
    <property type="evidence" value="ECO:0007669"/>
    <property type="project" value="UniProtKB-UniRule"/>
</dbReference>
<sequence>MSIKENIKQILEIAEKSAKKSGRNLKDIIILGASKTQPIEKIIDAYNAGLRYFGENRVQEGINKIEALKNYKDIHWHLIGGLQTNKAKYAVKYFELIHSLDRKSLADELDKRAKKINKIQDVLIEVNIGKEESKYGVKPEDLNSLVEYTLKKENLNLLGLMCIPPYSENKEDSRPYFARLRDLKEDIEKEFNIQLPHLSMGMSNDFDIAIEEGATIVRIGTRLFGERNY</sequence>
<evidence type="ECO:0000313" key="6">
    <source>
        <dbReference type="EMBL" id="RMA92509.1"/>
    </source>
</evidence>
<dbReference type="Pfam" id="PF01168">
    <property type="entry name" value="Ala_racemase_N"/>
    <property type="match status" value="1"/>
</dbReference>
<dbReference type="PANTHER" id="PTHR10146:SF14">
    <property type="entry name" value="PYRIDOXAL PHOSPHATE HOMEOSTASIS PROTEIN"/>
    <property type="match status" value="1"/>
</dbReference>
<evidence type="ECO:0000256" key="1">
    <source>
        <dbReference type="ARBA" id="ARBA00022898"/>
    </source>
</evidence>
<dbReference type="PANTHER" id="PTHR10146">
    <property type="entry name" value="PROLINE SYNTHETASE CO-TRANSCRIBED BACTERIAL HOMOLOG PROTEIN"/>
    <property type="match status" value="1"/>
</dbReference>
<proteinExistence type="inferred from homology"/>
<feature type="domain" description="Alanine racemase N-terminal" evidence="5">
    <location>
        <begin position="41"/>
        <end position="227"/>
    </location>
</feature>